<keyword evidence="7" id="KW-0067">ATP-binding</keyword>
<keyword evidence="6 12" id="KW-0418">Kinase</keyword>
<feature type="transmembrane region" description="Helical" evidence="10">
    <location>
        <begin position="131"/>
        <end position="151"/>
    </location>
</feature>
<sequence length="459" mass="46813">MDDAQTAGLRPSPIAGRSASEWPPGPRPGRLISLDALAATVYVLPLVSVALARDPAPGALPPAVQCLIIAGMGLPLAVRRLWPAPVFGVVLTITVLSLFTDMVHDAFAAAAFALYTVALTRPGLRWVPTRTIGAVSAVLVAGSTVAGPVSWGVDGFPFPSVLFGAPLMGLAWTVGRAVRERRLYVERSASELARRAVTDERLRIARELHDVVAHSMTLITVKAGVADHVAEVRPQEARKALREIEAVSRGALVEMRHMLGVLRSEGDGETAAELCPAPGLSELSELAERAALAGVRVELDVTGAGGLPEGVELSAYRIVQEALTNVVRHAAPAHCRVTVRGGGGEVRVRVVDDGPGARVLPGPGGPGGGHGLVGMRERVVMYGGSFEAGPLAAGGFAVTATLPYEPAAQDPPGPARGGRRAAAGGEDGSAGGARSAAGGEAGASAGGGRASETASGAAR</sequence>
<feature type="domain" description="Histidine kinase/HSP90-like ATPase" evidence="11">
    <location>
        <begin position="310"/>
        <end position="406"/>
    </location>
</feature>
<name>A0ABV9CRU3_9ACTN</name>
<feature type="transmembrane region" description="Helical" evidence="10">
    <location>
        <begin position="81"/>
        <end position="100"/>
    </location>
</feature>
<dbReference type="Gene3D" id="1.20.5.1930">
    <property type="match status" value="1"/>
</dbReference>
<evidence type="ECO:0000256" key="6">
    <source>
        <dbReference type="ARBA" id="ARBA00022777"/>
    </source>
</evidence>
<dbReference type="InterPro" id="IPR050482">
    <property type="entry name" value="Sensor_HK_TwoCompSys"/>
</dbReference>
<dbReference type="InterPro" id="IPR011712">
    <property type="entry name" value="Sig_transdc_His_kin_sub3_dim/P"/>
</dbReference>
<dbReference type="Gene3D" id="3.30.565.10">
    <property type="entry name" value="Histidine kinase-like ATPase, C-terminal domain"/>
    <property type="match status" value="1"/>
</dbReference>
<evidence type="ECO:0000259" key="11">
    <source>
        <dbReference type="SMART" id="SM00387"/>
    </source>
</evidence>
<evidence type="ECO:0000256" key="1">
    <source>
        <dbReference type="ARBA" id="ARBA00000085"/>
    </source>
</evidence>
<evidence type="ECO:0000313" key="13">
    <source>
        <dbReference type="Proteomes" id="UP001596004"/>
    </source>
</evidence>
<keyword evidence="8" id="KW-0902">Two-component regulatory system</keyword>
<evidence type="ECO:0000256" key="4">
    <source>
        <dbReference type="ARBA" id="ARBA00022679"/>
    </source>
</evidence>
<dbReference type="EC" id="2.7.13.3" evidence="2"/>
<feature type="compositionally biased region" description="Low complexity" evidence="9">
    <location>
        <begin position="450"/>
        <end position="459"/>
    </location>
</feature>
<evidence type="ECO:0000256" key="7">
    <source>
        <dbReference type="ARBA" id="ARBA00022840"/>
    </source>
</evidence>
<gene>
    <name evidence="12" type="ORF">ACFO60_35135</name>
</gene>
<dbReference type="PANTHER" id="PTHR24421">
    <property type="entry name" value="NITRATE/NITRITE SENSOR PROTEIN NARX-RELATED"/>
    <property type="match status" value="1"/>
</dbReference>
<dbReference type="SMART" id="SM00387">
    <property type="entry name" value="HATPase_c"/>
    <property type="match status" value="1"/>
</dbReference>
<dbReference type="Pfam" id="PF23539">
    <property type="entry name" value="DUF7134"/>
    <property type="match status" value="1"/>
</dbReference>
<dbReference type="RefSeq" id="WP_380849694.1">
    <property type="nucleotide sequence ID" value="NZ_JBHSFP010000038.1"/>
</dbReference>
<evidence type="ECO:0000256" key="10">
    <source>
        <dbReference type="SAM" id="Phobius"/>
    </source>
</evidence>
<evidence type="ECO:0000256" key="5">
    <source>
        <dbReference type="ARBA" id="ARBA00022741"/>
    </source>
</evidence>
<feature type="transmembrane region" description="Helical" evidence="10">
    <location>
        <begin position="106"/>
        <end position="124"/>
    </location>
</feature>
<comment type="caution">
    <text evidence="12">The sequence shown here is derived from an EMBL/GenBank/DDBJ whole genome shotgun (WGS) entry which is preliminary data.</text>
</comment>
<evidence type="ECO:0000256" key="2">
    <source>
        <dbReference type="ARBA" id="ARBA00012438"/>
    </source>
</evidence>
<dbReference type="CDD" id="cd16917">
    <property type="entry name" value="HATPase_UhpB-NarQ-NarX-like"/>
    <property type="match status" value="1"/>
</dbReference>
<protein>
    <recommendedName>
        <fullName evidence="2">histidine kinase</fullName>
        <ecNumber evidence="2">2.7.13.3</ecNumber>
    </recommendedName>
</protein>
<dbReference type="InterPro" id="IPR055558">
    <property type="entry name" value="DUF7134"/>
</dbReference>
<feature type="compositionally biased region" description="Gly residues" evidence="9">
    <location>
        <begin position="439"/>
        <end position="449"/>
    </location>
</feature>
<evidence type="ECO:0000313" key="12">
    <source>
        <dbReference type="EMBL" id="MFC4536030.1"/>
    </source>
</evidence>
<accession>A0ABV9CRU3</accession>
<dbReference type="EMBL" id="JBHSFP010000038">
    <property type="protein sequence ID" value="MFC4536030.1"/>
    <property type="molecule type" value="Genomic_DNA"/>
</dbReference>
<keyword evidence="10" id="KW-1133">Transmembrane helix</keyword>
<feature type="region of interest" description="Disordered" evidence="9">
    <location>
        <begin position="404"/>
        <end position="459"/>
    </location>
</feature>
<dbReference type="GO" id="GO:0016301">
    <property type="term" value="F:kinase activity"/>
    <property type="evidence" value="ECO:0007669"/>
    <property type="project" value="UniProtKB-KW"/>
</dbReference>
<dbReference type="InterPro" id="IPR036890">
    <property type="entry name" value="HATPase_C_sf"/>
</dbReference>
<feature type="region of interest" description="Disordered" evidence="9">
    <location>
        <begin position="1"/>
        <end position="23"/>
    </location>
</feature>
<keyword evidence="10" id="KW-0812">Transmembrane</keyword>
<evidence type="ECO:0000256" key="3">
    <source>
        <dbReference type="ARBA" id="ARBA00022553"/>
    </source>
</evidence>
<evidence type="ECO:0000256" key="8">
    <source>
        <dbReference type="ARBA" id="ARBA00023012"/>
    </source>
</evidence>
<dbReference type="PANTHER" id="PTHR24421:SF10">
    <property type="entry name" value="NITRATE_NITRITE SENSOR PROTEIN NARQ"/>
    <property type="match status" value="1"/>
</dbReference>
<dbReference type="Proteomes" id="UP001596004">
    <property type="component" value="Unassembled WGS sequence"/>
</dbReference>
<keyword evidence="4" id="KW-0808">Transferase</keyword>
<evidence type="ECO:0000256" key="9">
    <source>
        <dbReference type="SAM" id="MobiDB-lite"/>
    </source>
</evidence>
<dbReference type="Pfam" id="PF07730">
    <property type="entry name" value="HisKA_3"/>
    <property type="match status" value="1"/>
</dbReference>
<keyword evidence="10" id="KW-0472">Membrane</keyword>
<organism evidence="12 13">
    <name type="scientific">Sphaerisporangium dianthi</name>
    <dbReference type="NCBI Taxonomy" id="1436120"/>
    <lineage>
        <taxon>Bacteria</taxon>
        <taxon>Bacillati</taxon>
        <taxon>Actinomycetota</taxon>
        <taxon>Actinomycetes</taxon>
        <taxon>Streptosporangiales</taxon>
        <taxon>Streptosporangiaceae</taxon>
        <taxon>Sphaerisporangium</taxon>
    </lineage>
</organism>
<proteinExistence type="predicted"/>
<keyword evidence="13" id="KW-1185">Reference proteome</keyword>
<dbReference type="SUPFAM" id="SSF55874">
    <property type="entry name" value="ATPase domain of HSP90 chaperone/DNA topoisomerase II/histidine kinase"/>
    <property type="match status" value="1"/>
</dbReference>
<comment type="catalytic activity">
    <reaction evidence="1">
        <text>ATP + protein L-histidine = ADP + protein N-phospho-L-histidine.</text>
        <dbReference type="EC" id="2.7.13.3"/>
    </reaction>
</comment>
<reference evidence="13" key="1">
    <citation type="journal article" date="2019" name="Int. J. Syst. Evol. Microbiol.">
        <title>The Global Catalogue of Microorganisms (GCM) 10K type strain sequencing project: providing services to taxonomists for standard genome sequencing and annotation.</title>
        <authorList>
            <consortium name="The Broad Institute Genomics Platform"/>
            <consortium name="The Broad Institute Genome Sequencing Center for Infectious Disease"/>
            <person name="Wu L."/>
            <person name="Ma J."/>
        </authorList>
    </citation>
    <scope>NUCLEOTIDE SEQUENCE [LARGE SCALE GENOMIC DNA]</scope>
    <source>
        <strain evidence="13">CGMCC 4.7132</strain>
    </source>
</reference>
<dbReference type="InterPro" id="IPR003594">
    <property type="entry name" value="HATPase_dom"/>
</dbReference>
<dbReference type="Pfam" id="PF02518">
    <property type="entry name" value="HATPase_c"/>
    <property type="match status" value="1"/>
</dbReference>
<keyword evidence="5" id="KW-0547">Nucleotide-binding</keyword>
<keyword evidence="3" id="KW-0597">Phosphoprotein</keyword>